<feature type="region of interest" description="Disordered" evidence="6">
    <location>
        <begin position="73"/>
        <end position="92"/>
    </location>
</feature>
<evidence type="ECO:0000313" key="9">
    <source>
        <dbReference type="EMBL" id="CDY68879.1"/>
    </source>
</evidence>
<dbReference type="InterPro" id="IPR046347">
    <property type="entry name" value="bZIP_sf"/>
</dbReference>
<dbReference type="GO" id="GO:0046982">
    <property type="term" value="F:protein heterodimerization activity"/>
    <property type="evidence" value="ECO:0007669"/>
    <property type="project" value="UniProtKB-ARBA"/>
</dbReference>
<comment type="subcellular location">
    <subcellularLocation>
        <location evidence="1">Nucleus</location>
    </subcellularLocation>
</comment>
<reference evidence="9" key="2">
    <citation type="submission" date="2014-06" db="EMBL/GenBank/DDBJ databases">
        <authorList>
            <person name="Genoscope - CEA"/>
        </authorList>
    </citation>
    <scope>NUCLEOTIDE SEQUENCE</scope>
</reference>
<dbReference type="Gene3D" id="1.20.5.170">
    <property type="match status" value="1"/>
</dbReference>
<feature type="domain" description="BZIP" evidence="7">
    <location>
        <begin position="72"/>
        <end position="135"/>
    </location>
</feature>
<evidence type="ECO:0000313" key="10">
    <source>
        <dbReference type="Proteomes" id="UP000028999"/>
    </source>
</evidence>
<dbReference type="CDD" id="cd14702">
    <property type="entry name" value="bZIP_plant_GBF1"/>
    <property type="match status" value="1"/>
</dbReference>
<sequence>MSTISPVFSCEPGLTAPVQASESGFTSWDISHLFSFLDSSSTNIIPDSASEYLRPGSVNRTGSNVDLADCTDERRKKRKSLNRESAKRSRVKKQKHLDEISIQLNQLKIQNRKLKNQLQYIYYHCQRTKMENDRLRLEHRMLHDTLLNVRQVLMLCQIESPWIESSSECATWSYDNSTVVTVQQDPSVITNHVIV</sequence>
<dbReference type="Gramene" id="CDY68879">
    <property type="protein sequence ID" value="CDY68879"/>
    <property type="gene ID" value="GSBRNA2T00080951001"/>
</dbReference>
<reference evidence="8" key="3">
    <citation type="submission" date="2021-01" db="EMBL/GenBank/DDBJ databases">
        <authorList>
            <consortium name="Genoscope - CEA"/>
            <person name="William W."/>
        </authorList>
    </citation>
    <scope>NUCLEOTIDE SEQUENCE</scope>
</reference>
<dbReference type="SMR" id="A0A078JQ12"/>
<evidence type="ECO:0000256" key="4">
    <source>
        <dbReference type="ARBA" id="ARBA00023163"/>
    </source>
</evidence>
<keyword evidence="4" id="KW-0804">Transcription</keyword>
<keyword evidence="3" id="KW-0238">DNA-binding</keyword>
<dbReference type="PROSITE" id="PS50217">
    <property type="entry name" value="BZIP"/>
    <property type="match status" value="1"/>
</dbReference>
<evidence type="ECO:0000256" key="2">
    <source>
        <dbReference type="ARBA" id="ARBA00023015"/>
    </source>
</evidence>
<proteinExistence type="predicted"/>
<dbReference type="GO" id="GO:0005634">
    <property type="term" value="C:nucleus"/>
    <property type="evidence" value="ECO:0000318"/>
    <property type="project" value="GO_Central"/>
</dbReference>
<dbReference type="PANTHER" id="PTHR45764">
    <property type="entry name" value="BZIP TRANSCRIPTION FACTOR 44"/>
    <property type="match status" value="1"/>
</dbReference>
<keyword evidence="2" id="KW-0805">Transcription regulation</keyword>
<evidence type="ECO:0000256" key="1">
    <source>
        <dbReference type="ARBA" id="ARBA00004123"/>
    </source>
</evidence>
<dbReference type="SUPFAM" id="SSF57959">
    <property type="entry name" value="Leucine zipper domain"/>
    <property type="match status" value="1"/>
</dbReference>
<evidence type="ECO:0000259" key="7">
    <source>
        <dbReference type="PROSITE" id="PS50217"/>
    </source>
</evidence>
<keyword evidence="10" id="KW-1185">Reference proteome</keyword>
<organism evidence="9 10">
    <name type="scientific">Brassica napus</name>
    <name type="common">Rape</name>
    <dbReference type="NCBI Taxonomy" id="3708"/>
    <lineage>
        <taxon>Eukaryota</taxon>
        <taxon>Viridiplantae</taxon>
        <taxon>Streptophyta</taxon>
        <taxon>Embryophyta</taxon>
        <taxon>Tracheophyta</taxon>
        <taxon>Spermatophyta</taxon>
        <taxon>Magnoliopsida</taxon>
        <taxon>eudicotyledons</taxon>
        <taxon>Gunneridae</taxon>
        <taxon>Pentapetalae</taxon>
        <taxon>rosids</taxon>
        <taxon>malvids</taxon>
        <taxon>Brassicales</taxon>
        <taxon>Brassicaceae</taxon>
        <taxon>Brassiceae</taxon>
        <taxon>Brassica</taxon>
    </lineage>
</organism>
<evidence type="ECO:0000256" key="5">
    <source>
        <dbReference type="ARBA" id="ARBA00023242"/>
    </source>
</evidence>
<dbReference type="InterPro" id="IPR004827">
    <property type="entry name" value="bZIP"/>
</dbReference>
<dbReference type="EMBL" id="LK038188">
    <property type="protein sequence ID" value="CDY68879.1"/>
    <property type="molecule type" value="Genomic_DNA"/>
</dbReference>
<dbReference type="STRING" id="3708.A0A078JQ12"/>
<evidence type="ECO:0000313" key="8">
    <source>
        <dbReference type="EMBL" id="CAF2073986.1"/>
    </source>
</evidence>
<dbReference type="PANTHER" id="PTHR45764:SF21">
    <property type="entry name" value="OS03G0770000 PROTEIN"/>
    <property type="match status" value="1"/>
</dbReference>
<dbReference type="InterPro" id="IPR045314">
    <property type="entry name" value="bZIP_plant_GBF1"/>
</dbReference>
<evidence type="ECO:0000256" key="3">
    <source>
        <dbReference type="ARBA" id="ARBA00023125"/>
    </source>
</evidence>
<dbReference type="OMA" id="SSECATW"/>
<dbReference type="PaxDb" id="3708-A0A078JQ12"/>
<keyword evidence="5" id="KW-0539">Nucleus</keyword>
<name>A0A078JQ12_BRANA</name>
<dbReference type="EMBL" id="HG994365">
    <property type="protein sequence ID" value="CAF2073986.1"/>
    <property type="molecule type" value="Genomic_DNA"/>
</dbReference>
<gene>
    <name evidence="9" type="primary">BnaCnng60880D</name>
    <name evidence="8" type="ORF">DARMORV10_C01P30640.1</name>
    <name evidence="9" type="ORF">GSBRNA2T00080951001</name>
</gene>
<dbReference type="SMART" id="SM00338">
    <property type="entry name" value="BRLZ"/>
    <property type="match status" value="1"/>
</dbReference>
<dbReference type="Proteomes" id="UP001295469">
    <property type="component" value="Chromosome C01"/>
</dbReference>
<reference evidence="9 10" key="1">
    <citation type="journal article" date="2014" name="Science">
        <title>Plant genetics. Early allopolyploid evolution in the post-Neolithic Brassica napus oilseed genome.</title>
        <authorList>
            <person name="Chalhoub B."/>
            <person name="Denoeud F."/>
            <person name="Liu S."/>
            <person name="Parkin I.A."/>
            <person name="Tang H."/>
            <person name="Wang X."/>
            <person name="Chiquet J."/>
            <person name="Belcram H."/>
            <person name="Tong C."/>
            <person name="Samans B."/>
            <person name="Correa M."/>
            <person name="Da Silva C."/>
            <person name="Just J."/>
            <person name="Falentin C."/>
            <person name="Koh C.S."/>
            <person name="Le Clainche I."/>
            <person name="Bernard M."/>
            <person name="Bento P."/>
            <person name="Noel B."/>
            <person name="Labadie K."/>
            <person name="Alberti A."/>
            <person name="Charles M."/>
            <person name="Arnaud D."/>
            <person name="Guo H."/>
            <person name="Daviaud C."/>
            <person name="Alamery S."/>
            <person name="Jabbari K."/>
            <person name="Zhao M."/>
            <person name="Edger P.P."/>
            <person name="Chelaifa H."/>
            <person name="Tack D."/>
            <person name="Lassalle G."/>
            <person name="Mestiri I."/>
            <person name="Schnel N."/>
            <person name="Le Paslier M.C."/>
            <person name="Fan G."/>
            <person name="Renault V."/>
            <person name="Bayer P.E."/>
            <person name="Golicz A.A."/>
            <person name="Manoli S."/>
            <person name="Lee T.H."/>
            <person name="Thi V.H."/>
            <person name="Chalabi S."/>
            <person name="Hu Q."/>
            <person name="Fan C."/>
            <person name="Tollenaere R."/>
            <person name="Lu Y."/>
            <person name="Battail C."/>
            <person name="Shen J."/>
            <person name="Sidebottom C.H."/>
            <person name="Wang X."/>
            <person name="Canaguier A."/>
            <person name="Chauveau A."/>
            <person name="Berard A."/>
            <person name="Deniot G."/>
            <person name="Guan M."/>
            <person name="Liu Z."/>
            <person name="Sun F."/>
            <person name="Lim Y.P."/>
            <person name="Lyons E."/>
            <person name="Town C.D."/>
            <person name="Bancroft I."/>
            <person name="Wang X."/>
            <person name="Meng J."/>
            <person name="Ma J."/>
            <person name="Pires J.C."/>
            <person name="King G.J."/>
            <person name="Brunel D."/>
            <person name="Delourme R."/>
            <person name="Renard M."/>
            <person name="Aury J.M."/>
            <person name="Adams K.L."/>
            <person name="Batley J."/>
            <person name="Snowdon R.J."/>
            <person name="Tost J."/>
            <person name="Edwards D."/>
            <person name="Zhou Y."/>
            <person name="Hua W."/>
            <person name="Sharpe A.G."/>
            <person name="Paterson A.H."/>
            <person name="Guan C."/>
            <person name="Wincker P."/>
        </authorList>
    </citation>
    <scope>NUCLEOTIDE SEQUENCE [LARGE SCALE GENOMIC DNA]</scope>
    <source>
        <strain evidence="10">cv. Darmor-bzh</strain>
    </source>
</reference>
<dbReference type="AlphaFoldDB" id="A0A078JQ12"/>
<dbReference type="Proteomes" id="UP000028999">
    <property type="component" value="Unassembled WGS sequence"/>
</dbReference>
<dbReference type="FunFam" id="1.20.5.170:FF:000020">
    <property type="entry name" value="BZIP transcription factor"/>
    <property type="match status" value="1"/>
</dbReference>
<dbReference type="GO" id="GO:0003700">
    <property type="term" value="F:DNA-binding transcription factor activity"/>
    <property type="evidence" value="ECO:0000318"/>
    <property type="project" value="GO_Central"/>
</dbReference>
<dbReference type="GO" id="GO:0045893">
    <property type="term" value="P:positive regulation of DNA-templated transcription"/>
    <property type="evidence" value="ECO:0000318"/>
    <property type="project" value="GO_Central"/>
</dbReference>
<dbReference type="Pfam" id="PF00170">
    <property type="entry name" value="bZIP_1"/>
    <property type="match status" value="1"/>
</dbReference>
<evidence type="ECO:0000256" key="6">
    <source>
        <dbReference type="SAM" id="MobiDB-lite"/>
    </source>
</evidence>
<accession>A0A078JQ12</accession>
<protein>
    <submittedName>
        <fullName evidence="8">(rape) hypothetical protein</fullName>
    </submittedName>
    <submittedName>
        <fullName evidence="9">BnaCnng60880D protein</fullName>
    </submittedName>
</protein>
<dbReference type="GO" id="GO:0000976">
    <property type="term" value="F:transcription cis-regulatory region binding"/>
    <property type="evidence" value="ECO:0000318"/>
    <property type="project" value="GO_Central"/>
</dbReference>